<name>A0A3M7QI14_BRAPC</name>
<dbReference type="Proteomes" id="UP000276133">
    <property type="component" value="Unassembled WGS sequence"/>
</dbReference>
<reference evidence="1 2" key="1">
    <citation type="journal article" date="2018" name="Sci. Rep.">
        <title>Genomic signatures of local adaptation to the degree of environmental predictability in rotifers.</title>
        <authorList>
            <person name="Franch-Gras L."/>
            <person name="Hahn C."/>
            <person name="Garcia-Roger E.M."/>
            <person name="Carmona M.J."/>
            <person name="Serra M."/>
            <person name="Gomez A."/>
        </authorList>
    </citation>
    <scope>NUCLEOTIDE SEQUENCE [LARGE SCALE GENOMIC DNA]</scope>
    <source>
        <strain evidence="1">HYR1</strain>
    </source>
</reference>
<accession>A0A3M7QI14</accession>
<evidence type="ECO:0000313" key="2">
    <source>
        <dbReference type="Proteomes" id="UP000276133"/>
    </source>
</evidence>
<keyword evidence="2" id="KW-1185">Reference proteome</keyword>
<sequence>FTNLDLTVTLHRLILTGLELIFLQHTIQNLAKSALHFNRAHLDLSHAHVRHTGRLNCVSGQIEGARSVQRSVHWHGHIGHSLINVRLVLIIHCTLAPVHRLVHLSRLFYLRIFGELTGRASRVQIGPRTPLVQRLILGMIGSVYAHADALSEFGLVHCVHVHTGREDGQAES</sequence>
<comment type="caution">
    <text evidence="1">The sequence shown here is derived from an EMBL/GenBank/DDBJ whole genome shotgun (WGS) entry which is preliminary data.</text>
</comment>
<dbReference type="EMBL" id="REGN01006049">
    <property type="protein sequence ID" value="RNA11076.1"/>
    <property type="molecule type" value="Genomic_DNA"/>
</dbReference>
<feature type="non-terminal residue" evidence="1">
    <location>
        <position position="1"/>
    </location>
</feature>
<proteinExistence type="predicted"/>
<organism evidence="1 2">
    <name type="scientific">Brachionus plicatilis</name>
    <name type="common">Marine rotifer</name>
    <name type="synonym">Brachionus muelleri</name>
    <dbReference type="NCBI Taxonomy" id="10195"/>
    <lineage>
        <taxon>Eukaryota</taxon>
        <taxon>Metazoa</taxon>
        <taxon>Spiralia</taxon>
        <taxon>Gnathifera</taxon>
        <taxon>Rotifera</taxon>
        <taxon>Eurotatoria</taxon>
        <taxon>Monogononta</taxon>
        <taxon>Pseudotrocha</taxon>
        <taxon>Ploima</taxon>
        <taxon>Brachionidae</taxon>
        <taxon>Brachionus</taxon>
    </lineage>
</organism>
<protein>
    <submittedName>
        <fullName evidence="1">Uncharacterized protein</fullName>
    </submittedName>
</protein>
<gene>
    <name evidence="1" type="ORF">BpHYR1_018199</name>
</gene>
<evidence type="ECO:0000313" key="1">
    <source>
        <dbReference type="EMBL" id="RNA11076.1"/>
    </source>
</evidence>
<dbReference type="AlphaFoldDB" id="A0A3M7QI14"/>